<keyword evidence="3" id="KW-1185">Reference proteome</keyword>
<accession>A0A091BFR8</accession>
<feature type="transmembrane region" description="Helical" evidence="1">
    <location>
        <begin position="251"/>
        <end position="278"/>
    </location>
</feature>
<sequence>MPHAATLQSPDILAGLGAAPREMLATCLALFEDSTLQQRLGERVEELKRKVAAAAPGHEDTATVSSLQRRVKDWINSSSSDGELRLILWMHLREALGLRPVSFGAMRSTRTAADDLVAETLALIQPGTLDKVKRWFGLDKQQEVPATLDALARQTMQELVDSVLASDSDGSPQAREALLRGAREQIERLEPEARDRLLGAINARELDDSAIRTLLLTGGGLTAFGGAVSVAGFSAYILAAQASAFIPLVSGPALVSFVAVLSNPITIALLTVGAGSWAVKSANQEIRAAIAARVIALLALNGIAAGDAGLRAMTGVFPLLPGMRTAGALKGDVLRAYKADWAQIAGAHRARQRLAPDLAKAVDQPPAGKSLPDRWRQLVGNEAVQDMGAMSLLTVGELLYLVQSLESEVIAAADFSRVEDLSDPIAFAALAHRIDEMGASPHLGAMSNLKGYVAEQVVAAKLADQGHVVEFPATSNEAGWDLSVDGIKFQVKNAGDLDLLDRHFDKGYDFPVIANAEVAELLEKARAAGNLPEWADQVHFVEGYSSESVLEMTTSSLDLGDTLLHPHVPVFAVLLGAARNVDRYAKGQITGSQAVQDALVNGSIRAGLAVAGNYAGVGIGLLVFGPAGALVLGSTLPLLSRTVSGRVREGLDRITRGERYRAWEQRARESLDVLFGVLSDGLKRKAELIKSRRQPAAGAAAEYLEWRRDDDLRYLREARMRLKRLCRDPAMPVEVVAQRLLGWLSTSTLHPAVYQTQLKSWIEVFGERPEIAENVGETLETVKETVKGVIAEGWRAVGSLVQRDEKK</sequence>
<dbReference type="Proteomes" id="UP000029391">
    <property type="component" value="Unassembled WGS sequence"/>
</dbReference>
<comment type="caution">
    <text evidence="2">The sequence shown here is derived from an EMBL/GenBank/DDBJ whole genome shotgun (WGS) entry which is preliminary data.</text>
</comment>
<feature type="transmembrane region" description="Helical" evidence="1">
    <location>
        <begin position="290"/>
        <end position="310"/>
    </location>
</feature>
<dbReference type="STRING" id="1121013.GCA_000426365_02585"/>
<evidence type="ECO:0000313" key="3">
    <source>
        <dbReference type="Proteomes" id="UP000029391"/>
    </source>
</evidence>
<dbReference type="eggNOG" id="ENOG502ZAVM">
    <property type="taxonomic scope" value="Bacteria"/>
</dbReference>
<dbReference type="RefSeq" id="WP_026817495.1">
    <property type="nucleotide sequence ID" value="NZ_AUFF01000010.1"/>
</dbReference>
<keyword evidence="1" id="KW-1133">Transmembrane helix</keyword>
<keyword evidence="1" id="KW-0812">Transmembrane</keyword>
<protein>
    <submittedName>
        <fullName evidence="2">Uncharacterized protein</fullName>
    </submittedName>
</protein>
<name>A0A091BFR8_9GAMM</name>
<dbReference type="AlphaFoldDB" id="A0A091BFR8"/>
<gene>
    <name evidence="2" type="ORF">P873_05320</name>
</gene>
<keyword evidence="1" id="KW-0472">Membrane</keyword>
<evidence type="ECO:0000313" key="2">
    <source>
        <dbReference type="EMBL" id="KFN50581.1"/>
    </source>
</evidence>
<proteinExistence type="predicted"/>
<dbReference type="OrthoDB" id="8402570at2"/>
<evidence type="ECO:0000256" key="1">
    <source>
        <dbReference type="SAM" id="Phobius"/>
    </source>
</evidence>
<organism evidence="2 3">
    <name type="scientific">Arenimonas composti TR7-09 = DSM 18010</name>
    <dbReference type="NCBI Taxonomy" id="1121013"/>
    <lineage>
        <taxon>Bacteria</taxon>
        <taxon>Pseudomonadati</taxon>
        <taxon>Pseudomonadota</taxon>
        <taxon>Gammaproteobacteria</taxon>
        <taxon>Lysobacterales</taxon>
        <taxon>Lysobacteraceae</taxon>
        <taxon>Arenimonas</taxon>
    </lineage>
</organism>
<dbReference type="EMBL" id="AWXU01000017">
    <property type="protein sequence ID" value="KFN50581.1"/>
    <property type="molecule type" value="Genomic_DNA"/>
</dbReference>
<feature type="transmembrane region" description="Helical" evidence="1">
    <location>
        <begin position="214"/>
        <end position="239"/>
    </location>
</feature>
<reference evidence="2 3" key="1">
    <citation type="submission" date="2013-09" db="EMBL/GenBank/DDBJ databases">
        <title>Genome sequencing of Arenimonas composti.</title>
        <authorList>
            <person name="Chen F."/>
            <person name="Wang G."/>
        </authorList>
    </citation>
    <scope>NUCLEOTIDE SEQUENCE [LARGE SCALE GENOMIC DNA]</scope>
    <source>
        <strain evidence="2 3">TR7-09</strain>
    </source>
</reference>